<name>A0ABQ9JC13_9CUCU</name>
<keyword evidence="4" id="KW-1185">Reference proteome</keyword>
<protein>
    <recommendedName>
        <fullName evidence="2">CAP-Gly domain-containing protein</fullName>
    </recommendedName>
</protein>
<evidence type="ECO:0000313" key="3">
    <source>
        <dbReference type="EMBL" id="KAJ8975242.1"/>
    </source>
</evidence>
<evidence type="ECO:0000256" key="1">
    <source>
        <dbReference type="SAM" id="MobiDB-lite"/>
    </source>
</evidence>
<feature type="compositionally biased region" description="Basic and acidic residues" evidence="1">
    <location>
        <begin position="72"/>
        <end position="91"/>
    </location>
</feature>
<feature type="region of interest" description="Disordered" evidence="1">
    <location>
        <begin position="72"/>
        <end position="129"/>
    </location>
</feature>
<dbReference type="SUPFAM" id="SSF74924">
    <property type="entry name" value="Cap-Gly domain"/>
    <property type="match status" value="1"/>
</dbReference>
<organism evidence="3 4">
    <name type="scientific">Molorchus minor</name>
    <dbReference type="NCBI Taxonomy" id="1323400"/>
    <lineage>
        <taxon>Eukaryota</taxon>
        <taxon>Metazoa</taxon>
        <taxon>Ecdysozoa</taxon>
        <taxon>Arthropoda</taxon>
        <taxon>Hexapoda</taxon>
        <taxon>Insecta</taxon>
        <taxon>Pterygota</taxon>
        <taxon>Neoptera</taxon>
        <taxon>Endopterygota</taxon>
        <taxon>Coleoptera</taxon>
        <taxon>Polyphaga</taxon>
        <taxon>Cucujiformia</taxon>
        <taxon>Chrysomeloidea</taxon>
        <taxon>Cerambycidae</taxon>
        <taxon>Lamiinae</taxon>
        <taxon>Monochamini</taxon>
        <taxon>Molorchus</taxon>
    </lineage>
</organism>
<dbReference type="Pfam" id="PF01302">
    <property type="entry name" value="CAP_GLY"/>
    <property type="match status" value="1"/>
</dbReference>
<reference evidence="3" key="1">
    <citation type="journal article" date="2023" name="Insect Mol. Biol.">
        <title>Genome sequencing provides insights into the evolution of gene families encoding plant cell wall-degrading enzymes in longhorned beetles.</title>
        <authorList>
            <person name="Shin N.R."/>
            <person name="Okamura Y."/>
            <person name="Kirsch R."/>
            <person name="Pauchet Y."/>
        </authorList>
    </citation>
    <scope>NUCLEOTIDE SEQUENCE</scope>
    <source>
        <tissue evidence="3">Midgut</tissue>
    </source>
</reference>
<dbReference type="Gene3D" id="2.30.30.190">
    <property type="entry name" value="CAP Gly-rich-like domain"/>
    <property type="match status" value="1"/>
</dbReference>
<feature type="region of interest" description="Disordered" evidence="1">
    <location>
        <begin position="194"/>
        <end position="217"/>
    </location>
</feature>
<accession>A0ABQ9JC13</accession>
<dbReference type="EMBL" id="JAPWTJ010000853">
    <property type="protein sequence ID" value="KAJ8975242.1"/>
    <property type="molecule type" value="Genomic_DNA"/>
</dbReference>
<sequence length="606" mass="67617">MDHGEGKGPGLDIVRALHQTVVALRAALEESKSEILDLKSKTWPTESVQEAIRALSIENHVLRRKLLDSETNKKNNLKNGRENNIKEKSELADTNSGQTTNTRTNITSRHLHKNQSIMSDTKDTNKQVSDNDLAEEQLASEELRSPQNDLDQTEEVDDIELIFTTDDTKESDFKEQLVSIDAGDSAQEASNLLQLPLSDMDQNLDGSDRELDDDKKDESFDRFDERVRIVETDISKCGIHDNSEYTVSRRNTCPNPLQYRPLLHREALSKVLTVSRKSRPILTHSNAIRKESGAQTDISALPGSSWRSESSLASKARLGDHFTTLPSKIPLPGSRLRLGKKTVEARRVLLSDIGFTSMVPELSRSADHLFPPNLKPAGLTPSYGQFLKTTDLYSPHIPWAATTYPSDTSQPHSPPVSPSRKCVSKPLSSKVRFANGSLPELSGDWTITIDSGDSTDSLVEEAESYLRRSIDCIISGRDISSYFVQRRHNASGGCGGKKSVLRRASAPEPARDNVPPPGWHPFLPRVSRDLKPDHWVKVITPEGRVRGGRVRYVGPVVTQTEQFVGVQLSTPDGYCDGTYSNRRYFQCEPYHGIFVPFKKVIMGWRP</sequence>
<feature type="domain" description="CAP-Gly" evidence="2">
    <location>
        <begin position="554"/>
        <end position="596"/>
    </location>
</feature>
<comment type="caution">
    <text evidence="3">The sequence shown here is derived from an EMBL/GenBank/DDBJ whole genome shotgun (WGS) entry which is preliminary data.</text>
</comment>
<proteinExistence type="predicted"/>
<dbReference type="InterPro" id="IPR036859">
    <property type="entry name" value="CAP-Gly_dom_sf"/>
</dbReference>
<dbReference type="PROSITE" id="PS50245">
    <property type="entry name" value="CAP_GLY_2"/>
    <property type="match status" value="1"/>
</dbReference>
<dbReference type="SMART" id="SM01052">
    <property type="entry name" value="CAP_GLY"/>
    <property type="match status" value="1"/>
</dbReference>
<evidence type="ECO:0000259" key="2">
    <source>
        <dbReference type="PROSITE" id="PS50245"/>
    </source>
</evidence>
<dbReference type="Proteomes" id="UP001162164">
    <property type="component" value="Unassembled WGS sequence"/>
</dbReference>
<feature type="compositionally biased region" description="Basic and acidic residues" evidence="1">
    <location>
        <begin position="206"/>
        <end position="217"/>
    </location>
</feature>
<dbReference type="InterPro" id="IPR000938">
    <property type="entry name" value="CAP-Gly_domain"/>
</dbReference>
<feature type="compositionally biased region" description="Polar residues" evidence="1">
    <location>
        <begin position="92"/>
        <end position="119"/>
    </location>
</feature>
<evidence type="ECO:0000313" key="4">
    <source>
        <dbReference type="Proteomes" id="UP001162164"/>
    </source>
</evidence>
<gene>
    <name evidence="3" type="ORF">NQ317_007362</name>
</gene>